<proteinExistence type="inferred from homology"/>
<protein>
    <submittedName>
        <fullName evidence="10">Glycosyl transferase</fullName>
    </submittedName>
</protein>
<dbReference type="STRING" id="709839.TSA66_10270"/>
<evidence type="ECO:0000256" key="3">
    <source>
        <dbReference type="ARBA" id="ARBA00006351"/>
    </source>
</evidence>
<dbReference type="CDD" id="cd04194">
    <property type="entry name" value="GT8_A4GalT_like"/>
    <property type="match status" value="1"/>
</dbReference>
<keyword evidence="4" id="KW-0328">Glycosyltransferase</keyword>
<evidence type="ECO:0000256" key="8">
    <source>
        <dbReference type="ARBA" id="ARBA00022985"/>
    </source>
</evidence>
<dbReference type="InterPro" id="IPR013645">
    <property type="entry name" value="Glyco_transf_8N"/>
</dbReference>
<evidence type="ECO:0000313" key="11">
    <source>
        <dbReference type="Proteomes" id="UP000031572"/>
    </source>
</evidence>
<keyword evidence="11" id="KW-1185">Reference proteome</keyword>
<feature type="domain" description="Glycosyl transferase family 8 C-terminal" evidence="9">
    <location>
        <begin position="263"/>
        <end position="313"/>
    </location>
</feature>
<keyword evidence="8" id="KW-0448">Lipopolysaccharide biosynthesis</keyword>
<keyword evidence="7" id="KW-0460">Magnesium</keyword>
<evidence type="ECO:0000256" key="7">
    <source>
        <dbReference type="ARBA" id="ARBA00022842"/>
    </source>
</evidence>
<dbReference type="Pfam" id="PF01501">
    <property type="entry name" value="Glyco_transf_8"/>
    <property type="match status" value="1"/>
</dbReference>
<dbReference type="GO" id="GO:0008918">
    <property type="term" value="F:lipopolysaccharide 3-alpha-galactosyltransferase activity"/>
    <property type="evidence" value="ECO:0007669"/>
    <property type="project" value="InterPro"/>
</dbReference>
<dbReference type="Gene3D" id="3.90.550.10">
    <property type="entry name" value="Spore Coat Polysaccharide Biosynthesis Protein SpsA, Chain A"/>
    <property type="match status" value="1"/>
</dbReference>
<dbReference type="InterPro" id="IPR050748">
    <property type="entry name" value="Glycosyltrans_8_dom-fam"/>
</dbReference>
<dbReference type="GO" id="GO:0046872">
    <property type="term" value="F:metal ion binding"/>
    <property type="evidence" value="ECO:0007669"/>
    <property type="project" value="UniProtKB-KW"/>
</dbReference>
<dbReference type="EMBL" id="JWJG01000028">
    <property type="protein sequence ID" value="KIF83633.1"/>
    <property type="molecule type" value="Genomic_DNA"/>
</dbReference>
<dbReference type="PANTHER" id="PTHR13778">
    <property type="entry name" value="GLYCOSYLTRANSFERASE 8 DOMAIN-CONTAINING PROTEIN"/>
    <property type="match status" value="1"/>
</dbReference>
<evidence type="ECO:0000256" key="1">
    <source>
        <dbReference type="ARBA" id="ARBA00001946"/>
    </source>
</evidence>
<dbReference type="SUPFAM" id="SSF53448">
    <property type="entry name" value="Nucleotide-diphospho-sugar transferases"/>
    <property type="match status" value="1"/>
</dbReference>
<dbReference type="AlphaFoldDB" id="A0A0C1Y9I1"/>
<evidence type="ECO:0000256" key="6">
    <source>
        <dbReference type="ARBA" id="ARBA00022723"/>
    </source>
</evidence>
<dbReference type="Proteomes" id="UP000031572">
    <property type="component" value="Unassembled WGS sequence"/>
</dbReference>
<organism evidence="10 11">
    <name type="scientific">Noviherbaspirillum autotrophicum</name>
    <dbReference type="NCBI Taxonomy" id="709839"/>
    <lineage>
        <taxon>Bacteria</taxon>
        <taxon>Pseudomonadati</taxon>
        <taxon>Pseudomonadota</taxon>
        <taxon>Betaproteobacteria</taxon>
        <taxon>Burkholderiales</taxon>
        <taxon>Oxalobacteraceae</taxon>
        <taxon>Noviherbaspirillum</taxon>
    </lineage>
</organism>
<reference evidence="10 11" key="1">
    <citation type="submission" date="2014-12" db="EMBL/GenBank/DDBJ databases">
        <title>Denitrispirillum autotrophicum gen. nov., sp. nov., Denitrifying, Facultatively Autotrophic Bacteria Isolated from Rice Paddy Soil.</title>
        <authorList>
            <person name="Ishii S."/>
            <person name="Ashida N."/>
            <person name="Ohno H."/>
            <person name="Otsuka S."/>
            <person name="Yokota A."/>
            <person name="Senoo K."/>
        </authorList>
    </citation>
    <scope>NUCLEOTIDE SEQUENCE [LARGE SCALE GENOMIC DNA]</scope>
    <source>
        <strain evidence="10 11">TSA66</strain>
    </source>
</reference>
<dbReference type="InterPro" id="IPR002495">
    <property type="entry name" value="Glyco_trans_8"/>
</dbReference>
<accession>A0A0C1Y9I1</accession>
<comment type="pathway">
    <text evidence="2">Bacterial outer membrane biogenesis; LPS core biosynthesis.</text>
</comment>
<evidence type="ECO:0000259" key="9">
    <source>
        <dbReference type="Pfam" id="PF08437"/>
    </source>
</evidence>
<gene>
    <name evidence="10" type="ORF">TSA66_10270</name>
</gene>
<dbReference type="InterPro" id="IPR029044">
    <property type="entry name" value="Nucleotide-diphossugar_trans"/>
</dbReference>
<comment type="caution">
    <text evidence="10">The sequence shown here is derived from an EMBL/GenBank/DDBJ whole genome shotgun (WGS) entry which is preliminary data.</text>
</comment>
<dbReference type="Pfam" id="PF08437">
    <property type="entry name" value="Glyco_transf_8C"/>
    <property type="match status" value="1"/>
</dbReference>
<evidence type="ECO:0000313" key="10">
    <source>
        <dbReference type="EMBL" id="KIF83633.1"/>
    </source>
</evidence>
<keyword evidence="5 10" id="KW-0808">Transferase</keyword>
<name>A0A0C1Y9I1_9BURK</name>
<keyword evidence="6" id="KW-0479">Metal-binding</keyword>
<dbReference type="PANTHER" id="PTHR13778:SF47">
    <property type="entry name" value="LIPOPOLYSACCHARIDE 1,3-GALACTOSYLTRANSFERASE"/>
    <property type="match status" value="1"/>
</dbReference>
<comment type="cofactor">
    <cofactor evidence="1">
        <name>Mg(2+)</name>
        <dbReference type="ChEBI" id="CHEBI:18420"/>
    </cofactor>
</comment>
<sequence>MANPTNKSDSFHIAFCVDNNYFRAMGATITSIIDNNPGVHFTFHVLTFAASEEHCRRLLELEKKFNVRTCLHVLNTSDFKQFDHFIKFSYYSLSIFTRLVIPSILKGITDRVLYLDADILCVGKLDELIEMDISNDIAVVVPDAPVTTKRRVAALNLKHPHYFNGGVLFINVNKWLENHITEQTMEALMQHGKKLRFNDQDALNIVLDGRARYIDPKFNYLYDLIHDLNVNKTAMRPVGNAVFIHFAGAVKPWTDWSGHDARNMFRKYHALSPWSDMPLDQKPRNTKELRMHSRFLFKQGKPLESLKWYLQYLRVRSRK</sequence>
<evidence type="ECO:0000256" key="5">
    <source>
        <dbReference type="ARBA" id="ARBA00022679"/>
    </source>
</evidence>
<comment type="similarity">
    <text evidence="3">Belongs to the glycosyltransferase 8 family.</text>
</comment>
<evidence type="ECO:0000256" key="2">
    <source>
        <dbReference type="ARBA" id="ARBA00004713"/>
    </source>
</evidence>
<evidence type="ECO:0000256" key="4">
    <source>
        <dbReference type="ARBA" id="ARBA00022676"/>
    </source>
</evidence>